<feature type="transmembrane region" description="Helical" evidence="1">
    <location>
        <begin position="6"/>
        <end position="24"/>
    </location>
</feature>
<sequence>MLYFYGVFAFFSLVVISLIIIRLIKKQPVEYHAYLVYTLLFGTLSGVIFAPFFLTVSPRFEGISLQTSILITLFTVYSILILLVPFIFSRKSNTRNNGIDIREKTVVTVLFVLSLCYLVLRMIAFYKLTPLFAALQGDLLQAARLRQMTQLKENNIDFPYIGAVFKSFSIVCVYYYFIIFLRFRICIIQFIIAFMACAISLTLDLQKAPVFLMLINMLLIYVYYHKVNIKVLAFSIILIAGLTLCVVFITGSDNPFDSFVSIFDRVIFGQNQGMYYMLEFLSPTTDGFFYNFYFSSLDSVAILPPNIRVIDFIPYYWGNATLVNVNTFIVGDAWSFFGWAGMIVSPIICALIFWLQMYCFERMKKYGHILFTSLAISFFSFYPVNRSLAEILTLKYFLHYICFAMIPIFIIMAALNVLAVKR</sequence>
<reference evidence="2 3" key="1">
    <citation type="submission" date="2024-01" db="EMBL/GenBank/DDBJ databases">
        <title>Pseudocitrobacter sp. Endophytic strain Cyp-38L.</title>
        <authorList>
            <person name="Amer M.A."/>
            <person name="Hamed S.M."/>
        </authorList>
    </citation>
    <scope>NUCLEOTIDE SEQUENCE [LARGE SCALE GENOMIC DNA]</scope>
    <source>
        <strain evidence="2 3">Cyp38S</strain>
    </source>
</reference>
<comment type="caution">
    <text evidence="2">The sequence shown here is derived from an EMBL/GenBank/DDBJ whole genome shotgun (WGS) entry which is preliminary data.</text>
</comment>
<keyword evidence="1" id="KW-0812">Transmembrane</keyword>
<dbReference type="EMBL" id="JAYMYY010000004">
    <property type="protein sequence ID" value="MEO3991186.1"/>
    <property type="molecule type" value="Genomic_DNA"/>
</dbReference>
<feature type="transmembrane region" description="Helical" evidence="1">
    <location>
        <begin position="63"/>
        <end position="84"/>
    </location>
</feature>
<name>A0ABV0HMK0_9ENTR</name>
<keyword evidence="1" id="KW-0472">Membrane</keyword>
<feature type="transmembrane region" description="Helical" evidence="1">
    <location>
        <begin position="36"/>
        <end position="57"/>
    </location>
</feature>
<feature type="transmembrane region" description="Helical" evidence="1">
    <location>
        <begin position="396"/>
        <end position="420"/>
    </location>
</feature>
<feature type="transmembrane region" description="Helical" evidence="1">
    <location>
        <begin position="185"/>
        <end position="202"/>
    </location>
</feature>
<evidence type="ECO:0008006" key="4">
    <source>
        <dbReference type="Google" id="ProtNLM"/>
    </source>
</evidence>
<feature type="transmembrane region" description="Helical" evidence="1">
    <location>
        <begin position="366"/>
        <end position="384"/>
    </location>
</feature>
<protein>
    <recommendedName>
        <fullName evidence="4">Oligosaccharide repeat unit polymerase</fullName>
    </recommendedName>
</protein>
<gene>
    <name evidence="2" type="ORF">VSR74_15345</name>
</gene>
<organism evidence="2 3">
    <name type="scientific">Pseudocitrobacter cyperus</name>
    <dbReference type="NCBI Taxonomy" id="3112843"/>
    <lineage>
        <taxon>Bacteria</taxon>
        <taxon>Pseudomonadati</taxon>
        <taxon>Pseudomonadota</taxon>
        <taxon>Gammaproteobacteria</taxon>
        <taxon>Enterobacterales</taxon>
        <taxon>Enterobacteriaceae</taxon>
        <taxon>Pseudocitrobacter</taxon>
    </lineage>
</organism>
<feature type="transmembrane region" description="Helical" evidence="1">
    <location>
        <begin position="333"/>
        <end position="354"/>
    </location>
</feature>
<dbReference type="Proteomes" id="UP001444146">
    <property type="component" value="Unassembled WGS sequence"/>
</dbReference>
<feature type="transmembrane region" description="Helical" evidence="1">
    <location>
        <begin position="231"/>
        <end position="251"/>
    </location>
</feature>
<feature type="transmembrane region" description="Helical" evidence="1">
    <location>
        <begin position="105"/>
        <end position="126"/>
    </location>
</feature>
<evidence type="ECO:0000256" key="1">
    <source>
        <dbReference type="SAM" id="Phobius"/>
    </source>
</evidence>
<accession>A0ABV0HMK0</accession>
<evidence type="ECO:0000313" key="2">
    <source>
        <dbReference type="EMBL" id="MEO3991186.1"/>
    </source>
</evidence>
<feature type="transmembrane region" description="Helical" evidence="1">
    <location>
        <begin position="208"/>
        <end position="224"/>
    </location>
</feature>
<dbReference type="RefSeq" id="WP_347795516.1">
    <property type="nucleotide sequence ID" value="NZ_JAYMYY010000004.1"/>
</dbReference>
<proteinExistence type="predicted"/>
<evidence type="ECO:0000313" key="3">
    <source>
        <dbReference type="Proteomes" id="UP001444146"/>
    </source>
</evidence>
<keyword evidence="1" id="KW-1133">Transmembrane helix</keyword>
<feature type="transmembrane region" description="Helical" evidence="1">
    <location>
        <begin position="158"/>
        <end position="178"/>
    </location>
</feature>
<keyword evidence="3" id="KW-1185">Reference proteome</keyword>